<name>A0A1Z3U4Y1_BREVE</name>
<accession>A0A1Z3U4Y1</accession>
<keyword evidence="4" id="KW-1185">Reference proteome</keyword>
<reference evidence="3" key="1">
    <citation type="submission" date="2017-06" db="EMBL/GenBank/DDBJ databases">
        <title>FDA dAtabase for Regulatory Grade micrObial Sequences (FDA-ARGOS): Supporting development and validation of Infectious Disease Dx tests.</title>
        <authorList>
            <person name="Minogue T."/>
            <person name="Wolcott M."/>
            <person name="Wasieloski L."/>
            <person name="Aguilar W."/>
            <person name="Moore D."/>
            <person name="Tallon L."/>
            <person name="Sadzewicz L."/>
            <person name="Sengamalay N."/>
            <person name="Ott S."/>
            <person name="Godinez A."/>
            <person name="Nagaraj S."/>
            <person name="Nadendla S."/>
            <person name="Geyer C."/>
            <person name="Sichtig H."/>
        </authorList>
    </citation>
    <scope>NUCLEOTIDE SEQUENCE [LARGE SCALE GENOMIC DNA]</scope>
    <source>
        <strain evidence="3">FDAARGOS_289</strain>
    </source>
</reference>
<sequence>MRGARARLFFANQGADDPAVIAAADGALIMKVGCMRGRAQRCLCSPQRSGHVATLQAGTVTGVDGVNYAVLDDLQLGAFYQTIAVDPTTNAVYVTNSTRGLPRNAPAGAPVLVDPVGDIVTLIRP</sequence>
<protein>
    <submittedName>
        <fullName evidence="1">Uncharacterized protein</fullName>
    </submittedName>
</protein>
<dbReference type="AlphaFoldDB" id="A0A1Z3U4Y1"/>
<reference evidence="2" key="3">
    <citation type="submission" date="2022-06" db="EMBL/GenBank/DDBJ databases">
        <authorList>
            <person name="Hesketh-Best P.J."/>
            <person name="Koch M.J."/>
        </authorList>
    </citation>
    <scope>NUCLEOTIDE SEQUENCE</scope>
    <source>
        <strain evidence="2">PC206-O</strain>
    </source>
</reference>
<evidence type="ECO:0000313" key="4">
    <source>
        <dbReference type="Proteomes" id="UP001272940"/>
    </source>
</evidence>
<dbReference type="GeneID" id="34013805"/>
<dbReference type="EMBL" id="CP022048">
    <property type="protein sequence ID" value="ASE38336.1"/>
    <property type="molecule type" value="Genomic_DNA"/>
</dbReference>
<evidence type="ECO:0000313" key="3">
    <source>
        <dbReference type="Proteomes" id="UP000197050"/>
    </source>
</evidence>
<dbReference type="InterPro" id="IPR015943">
    <property type="entry name" value="WD40/YVTN_repeat-like_dom_sf"/>
</dbReference>
<dbReference type="RefSeq" id="WP_066626018.1">
    <property type="nucleotide sequence ID" value="NZ_CP022048.2"/>
</dbReference>
<dbReference type="EMBL" id="JAMYEC010000001">
    <property type="protein sequence ID" value="MDX2333574.1"/>
    <property type="molecule type" value="Genomic_DNA"/>
</dbReference>
<evidence type="ECO:0000313" key="2">
    <source>
        <dbReference type="EMBL" id="MDX2333574.1"/>
    </source>
</evidence>
<dbReference type="Proteomes" id="UP000197050">
    <property type="component" value="Chromosome"/>
</dbReference>
<reference evidence="1" key="2">
    <citation type="submission" date="2017-12" db="EMBL/GenBank/DDBJ databases">
        <title>FDA dAtabase for Regulatory Grade micrObial Sequences (FDA-ARGOS): Supporting development and validation of Infectious Disease Dx tests.</title>
        <authorList>
            <person name="Campos J."/>
            <person name="Goldberg B."/>
            <person name="Tallon L."/>
            <person name="Sadzewicz L."/>
            <person name="Sengamalay N."/>
            <person name="Ott S."/>
            <person name="Godinez A."/>
            <person name="Nagaraj S."/>
            <person name="Vavikolanu K."/>
            <person name="Vyas G."/>
            <person name="Nadendla S."/>
            <person name="Aluvathingal J."/>
            <person name="Geyer C."/>
            <person name="Nandy P."/>
            <person name="Hobson J."/>
            <person name="Sichtig H."/>
        </authorList>
    </citation>
    <scope>NUCLEOTIDE SEQUENCE</scope>
    <source>
        <strain evidence="1">FDAARGOS_289</strain>
    </source>
</reference>
<dbReference type="Proteomes" id="UP001272940">
    <property type="component" value="Unassembled WGS sequence"/>
</dbReference>
<dbReference type="KEGG" id="bvc:CEP68_01775"/>
<reference evidence="2 4" key="4">
    <citation type="journal article" date="2023" name="FEMS Microbes">
        <title>Whole genomes of deep-sea sponge-associated bacteria exhibit high novel natural product potential.</title>
        <authorList>
            <person name="Hesketh-Best P.J."/>
            <person name="January G.G."/>
            <person name="Koch M.J."/>
            <person name="Warburton P.J."/>
            <person name="Howell K.L."/>
            <person name="Upton M."/>
        </authorList>
    </citation>
    <scope>NUCLEOTIDE SEQUENCE [LARGE SCALE GENOMIC DNA]</scope>
    <source>
        <strain evidence="2 4">PC206-O</strain>
    </source>
</reference>
<gene>
    <name evidence="1" type="ORF">CEP68_01775</name>
    <name evidence="2" type="ORF">NJD11_01285</name>
</gene>
<evidence type="ECO:0000313" key="1">
    <source>
        <dbReference type="EMBL" id="ASE38336.1"/>
    </source>
</evidence>
<dbReference type="Gene3D" id="2.130.10.10">
    <property type="entry name" value="YVTN repeat-like/Quinoprotein amine dehydrogenase"/>
    <property type="match status" value="1"/>
</dbReference>
<proteinExistence type="predicted"/>
<organism evidence="1 3">
    <name type="scientific">Brevundimonas vesicularis</name>
    <name type="common">Pseudomonas vesicularis</name>
    <dbReference type="NCBI Taxonomy" id="41276"/>
    <lineage>
        <taxon>Bacteria</taxon>
        <taxon>Pseudomonadati</taxon>
        <taxon>Pseudomonadota</taxon>
        <taxon>Alphaproteobacteria</taxon>
        <taxon>Caulobacterales</taxon>
        <taxon>Caulobacteraceae</taxon>
        <taxon>Brevundimonas</taxon>
    </lineage>
</organism>